<evidence type="ECO:0000259" key="3">
    <source>
        <dbReference type="Pfam" id="PF19289"/>
    </source>
</evidence>
<keyword evidence="6" id="KW-1185">Reference proteome</keyword>
<dbReference type="InterPro" id="IPR035068">
    <property type="entry name" value="TldD/PmbA_N"/>
</dbReference>
<protein>
    <submittedName>
        <fullName evidence="5">TldD/PmbA family protein</fullName>
    </submittedName>
</protein>
<dbReference type="RefSeq" id="WP_107139312.1">
    <property type="nucleotide sequence ID" value="NZ_PYSV01000023.1"/>
</dbReference>
<evidence type="ECO:0000259" key="4">
    <source>
        <dbReference type="Pfam" id="PF19290"/>
    </source>
</evidence>
<dbReference type="Pfam" id="PF19290">
    <property type="entry name" value="PmbA_TldD_2nd"/>
    <property type="match status" value="1"/>
</dbReference>
<dbReference type="GO" id="GO:0008237">
    <property type="term" value="F:metallopeptidase activity"/>
    <property type="evidence" value="ECO:0007669"/>
    <property type="project" value="InterPro"/>
</dbReference>
<feature type="domain" description="Metalloprotease TldD/E N-terminal" evidence="2">
    <location>
        <begin position="31"/>
        <end position="94"/>
    </location>
</feature>
<dbReference type="Proteomes" id="UP000240317">
    <property type="component" value="Unassembled WGS sequence"/>
</dbReference>
<accession>A0A2T3W4F8</accession>
<dbReference type="PANTHER" id="PTHR43421">
    <property type="entry name" value="METALLOPROTEASE PMBA"/>
    <property type="match status" value="1"/>
</dbReference>
<dbReference type="InterPro" id="IPR036059">
    <property type="entry name" value="TldD/PmbA_sf"/>
</dbReference>
<dbReference type="Pfam" id="PF19289">
    <property type="entry name" value="PmbA_TldD_3rd"/>
    <property type="match status" value="1"/>
</dbReference>
<dbReference type="EMBL" id="PYSV01000023">
    <property type="protein sequence ID" value="PTA66643.1"/>
    <property type="molecule type" value="Genomic_DNA"/>
</dbReference>
<reference evidence="5 6" key="1">
    <citation type="submission" date="2018-03" db="EMBL/GenBank/DDBJ databases">
        <title>Draft genome of Deinococcus sp. OD32.</title>
        <authorList>
            <person name="Wang X.-P."/>
            <person name="Du Z.-J."/>
        </authorList>
    </citation>
    <scope>NUCLEOTIDE SEQUENCE [LARGE SCALE GENOMIC DNA]</scope>
    <source>
        <strain evidence="5 6">OD32</strain>
    </source>
</reference>
<dbReference type="PANTHER" id="PTHR43421:SF1">
    <property type="entry name" value="METALLOPROTEASE PMBA"/>
    <property type="match status" value="1"/>
</dbReference>
<dbReference type="GO" id="GO:0005829">
    <property type="term" value="C:cytosol"/>
    <property type="evidence" value="ECO:0007669"/>
    <property type="project" value="TreeGrafter"/>
</dbReference>
<evidence type="ECO:0000256" key="1">
    <source>
        <dbReference type="ARBA" id="ARBA00005836"/>
    </source>
</evidence>
<dbReference type="Gene3D" id="3.30.2290.10">
    <property type="entry name" value="PmbA/TldD superfamily"/>
    <property type="match status" value="1"/>
</dbReference>
<comment type="similarity">
    <text evidence="1">Belongs to the peptidase U62 family.</text>
</comment>
<feature type="domain" description="Metalloprotease TldD/E C-terminal" evidence="3">
    <location>
        <begin position="232"/>
        <end position="452"/>
    </location>
</feature>
<dbReference type="SUPFAM" id="SSF111283">
    <property type="entry name" value="Putative modulator of DNA gyrase, PmbA/TldD"/>
    <property type="match status" value="1"/>
</dbReference>
<evidence type="ECO:0000313" key="6">
    <source>
        <dbReference type="Proteomes" id="UP000240317"/>
    </source>
</evidence>
<feature type="domain" description="Metalloprotease TldD/E central" evidence="4">
    <location>
        <begin position="122"/>
        <end position="225"/>
    </location>
</feature>
<evidence type="ECO:0000313" key="5">
    <source>
        <dbReference type="EMBL" id="PTA66643.1"/>
    </source>
</evidence>
<sequence>MTGGTDTAQLGLDAARRYLLERAREQGVALEVYAQREAATAIEAHGGEVSEFKLSTRQGVGLRALVAGAWGAAFTENLSRPALDRALERAVEHARLVAPEAGAALIAWGEPPSVDLYGEGLSGVTPEQKVQVALTLEQAARAHDPRVVGVPYLAYEDSVAELLVGNTEGLSREQRSLHALTYAAPLARDGEENRMSSDWQFTREFTALDPTQTALRAAEKSLALLGARPAPTGTFPVVISGECMASLLALFASMFSGRAAEEGRSPLSGCLGQAVGSALVTLRDDPTLPHGLRSRAFDAEGCPSAPLTLMDGGELRALFHNGQTAARAGQASTGHATRQGYQGVVGVGHSNFFLAPGQTPDDEVTAGVTGLLLTKVSGGHAGAQPITGDFSLQAEGFWLQGGARAYPLDVFTVAGNFTELLAQVEAVGQSLEWTWSGTGAPAVRVAGLAVAGGAPRD</sequence>
<dbReference type="InterPro" id="IPR002510">
    <property type="entry name" value="Metalloprtase-TldD/E_N"/>
</dbReference>
<dbReference type="OrthoDB" id="9803618at2"/>
<comment type="caution">
    <text evidence="5">The sequence shown here is derived from an EMBL/GenBank/DDBJ whole genome shotgun (WGS) entry which is preliminary data.</text>
</comment>
<dbReference type="InterPro" id="IPR045569">
    <property type="entry name" value="Metalloprtase-TldD/E_C"/>
</dbReference>
<dbReference type="GO" id="GO:0006508">
    <property type="term" value="P:proteolysis"/>
    <property type="evidence" value="ECO:0007669"/>
    <property type="project" value="InterPro"/>
</dbReference>
<name>A0A2T3W4F8_9DEIO</name>
<evidence type="ECO:0000259" key="2">
    <source>
        <dbReference type="Pfam" id="PF01523"/>
    </source>
</evidence>
<dbReference type="AlphaFoldDB" id="A0A2T3W4F8"/>
<organism evidence="5 6">
    <name type="scientific">Deinococcus arcticus</name>
    <dbReference type="NCBI Taxonomy" id="2136176"/>
    <lineage>
        <taxon>Bacteria</taxon>
        <taxon>Thermotogati</taxon>
        <taxon>Deinococcota</taxon>
        <taxon>Deinococci</taxon>
        <taxon>Deinococcales</taxon>
        <taxon>Deinococcaceae</taxon>
        <taxon>Deinococcus</taxon>
    </lineage>
</organism>
<proteinExistence type="inferred from homology"/>
<dbReference type="InterPro" id="IPR045570">
    <property type="entry name" value="Metalloprtase-TldD/E_cen_dom"/>
</dbReference>
<dbReference type="Pfam" id="PF01523">
    <property type="entry name" value="PmbA_TldD_1st"/>
    <property type="match status" value="1"/>
</dbReference>
<dbReference type="InterPro" id="IPR047657">
    <property type="entry name" value="PmbA"/>
</dbReference>
<gene>
    <name evidence="5" type="ORF">C8263_16890</name>
</gene>